<dbReference type="SUPFAM" id="SSF54695">
    <property type="entry name" value="POZ domain"/>
    <property type="match status" value="1"/>
</dbReference>
<dbReference type="Gene3D" id="3.30.710.10">
    <property type="entry name" value="Potassium Channel Kv1.1, Chain A"/>
    <property type="match status" value="1"/>
</dbReference>
<reference evidence="3" key="1">
    <citation type="submission" date="2022-11" db="UniProtKB">
        <authorList>
            <consortium name="WormBaseParasite"/>
        </authorList>
    </citation>
    <scope>IDENTIFICATION</scope>
</reference>
<dbReference type="SMART" id="SM00225">
    <property type="entry name" value="BTB"/>
    <property type="match status" value="1"/>
</dbReference>
<dbReference type="InterPro" id="IPR011333">
    <property type="entry name" value="SKP1/BTB/POZ_sf"/>
</dbReference>
<dbReference type="Pfam" id="PF00651">
    <property type="entry name" value="BTB"/>
    <property type="match status" value="1"/>
</dbReference>
<evidence type="ECO:0000259" key="1">
    <source>
        <dbReference type="PROSITE" id="PS50097"/>
    </source>
</evidence>
<dbReference type="AlphaFoldDB" id="A0A914PP01"/>
<protein>
    <submittedName>
        <fullName evidence="3">BTB domain-containing protein</fullName>
    </submittedName>
</protein>
<feature type="domain" description="BTB" evidence="1">
    <location>
        <begin position="162"/>
        <end position="221"/>
    </location>
</feature>
<keyword evidence="2" id="KW-1185">Reference proteome</keyword>
<dbReference type="PROSITE" id="PS50097">
    <property type="entry name" value="BTB"/>
    <property type="match status" value="1"/>
</dbReference>
<accession>A0A914PP01</accession>
<proteinExistence type="predicted"/>
<dbReference type="WBParaSite" id="PDA_v2.g20255.t1">
    <property type="protein sequence ID" value="PDA_v2.g20255.t1"/>
    <property type="gene ID" value="PDA_v2.g20255"/>
</dbReference>
<evidence type="ECO:0000313" key="2">
    <source>
        <dbReference type="Proteomes" id="UP000887578"/>
    </source>
</evidence>
<evidence type="ECO:0000313" key="3">
    <source>
        <dbReference type="WBParaSite" id="PDA_v2.g20255.t1"/>
    </source>
</evidence>
<dbReference type="PANTHER" id="PTHR24413">
    <property type="entry name" value="SPECKLE-TYPE POZ PROTEIN"/>
    <property type="match status" value="1"/>
</dbReference>
<dbReference type="CDD" id="cd18186">
    <property type="entry name" value="BTB_POZ_ZBTB_KLHL-like"/>
    <property type="match status" value="1"/>
</dbReference>
<dbReference type="InterPro" id="IPR000210">
    <property type="entry name" value="BTB/POZ_dom"/>
</dbReference>
<name>A0A914PP01_9BILA</name>
<organism evidence="2 3">
    <name type="scientific">Panagrolaimus davidi</name>
    <dbReference type="NCBI Taxonomy" id="227884"/>
    <lineage>
        <taxon>Eukaryota</taxon>
        <taxon>Metazoa</taxon>
        <taxon>Ecdysozoa</taxon>
        <taxon>Nematoda</taxon>
        <taxon>Chromadorea</taxon>
        <taxon>Rhabditida</taxon>
        <taxon>Tylenchina</taxon>
        <taxon>Panagrolaimomorpha</taxon>
        <taxon>Panagrolaimoidea</taxon>
        <taxon>Panagrolaimidae</taxon>
        <taxon>Panagrolaimus</taxon>
    </lineage>
</organism>
<sequence length="472" mass="55202">MNSTKIEIPFFIRWKLSKEEIQSQFDKGVNPCEIKNLTELRNVSYGAVLIHNEENEIFVALIFLTKQPRIMNSSFKISVIPSNNFYELKDKVFEESYVRWGSVLCSYEKFFDPTNNYFMDGYIYITMEGILSFEKKEQQICDNPKIKSSKNLGELLYNLDDKDFDIFVDGKIVKVHKSVISGKSPVFDRMIQSGFKESKESKVAIIDFDYESVEIAIKYLYGISIIEKLNVSLAIKFLQFSDKYDISDLHNSLEIYLLNKKSPLNICEILNASITSNSIKLREHCFDFILKCLKESIFIKDLANVEIEMYQRINKEFLYAVCTNGDEHFFKKVEIPSTVTAYTIMSLLKRNPEYNFLISLTRPLLTQRRNVRNLVAEFEAVLLRHADLLKRQIKHLKSQIPNPYTPKYSPTKKQINESIINLYVCNEKAKEFEAIILRDKVTSQKLPDDSFENGFLPDMDYQLRLIYEIFMN</sequence>
<dbReference type="Proteomes" id="UP000887578">
    <property type="component" value="Unplaced"/>
</dbReference>